<protein>
    <submittedName>
        <fullName evidence="2">Mitochondrial protein AtMg00860</fullName>
    </submittedName>
</protein>
<name>A0AC58UBT5_TOBAC</name>
<dbReference type="Proteomes" id="UP000790787">
    <property type="component" value="Chromosome 4"/>
</dbReference>
<accession>A0AC58UBT5</accession>
<sequence>MTVVKNEYNKLIPTRTVTGWRMCIEYKRLNDATRKDPFPLSFIDQMLEKVAGHGCYCFLDGRMPFGLSTHLVLNWEKCNFMVKEKIVLGHKVTAHGIEVDKAKVDRIARLPPPTSVKSIRNFLGHAGFYRRFIKNFSSITKLLTALLVKNVKVVFTVESLRAFELIKKKLVSAPIMVTPDWSQPFRIVCDSSDVVVGQVLGQRKNKMFRPIYCASRT</sequence>
<proteinExistence type="predicted"/>
<evidence type="ECO:0000313" key="1">
    <source>
        <dbReference type="Proteomes" id="UP000790787"/>
    </source>
</evidence>
<reference evidence="2" key="2">
    <citation type="submission" date="2025-08" db="UniProtKB">
        <authorList>
            <consortium name="RefSeq"/>
        </authorList>
    </citation>
    <scope>IDENTIFICATION</scope>
    <source>
        <tissue evidence="2">Leaf</tissue>
    </source>
</reference>
<evidence type="ECO:0000313" key="2">
    <source>
        <dbReference type="RefSeq" id="XP_075106945.1"/>
    </source>
</evidence>
<organism evidence="1 2">
    <name type="scientific">Nicotiana tabacum</name>
    <name type="common">Common tobacco</name>
    <dbReference type="NCBI Taxonomy" id="4097"/>
    <lineage>
        <taxon>Eukaryota</taxon>
        <taxon>Viridiplantae</taxon>
        <taxon>Streptophyta</taxon>
        <taxon>Embryophyta</taxon>
        <taxon>Tracheophyta</taxon>
        <taxon>Spermatophyta</taxon>
        <taxon>Magnoliopsida</taxon>
        <taxon>eudicotyledons</taxon>
        <taxon>Gunneridae</taxon>
        <taxon>Pentapetalae</taxon>
        <taxon>asterids</taxon>
        <taxon>lamiids</taxon>
        <taxon>Solanales</taxon>
        <taxon>Solanaceae</taxon>
        <taxon>Nicotianoideae</taxon>
        <taxon>Nicotianeae</taxon>
        <taxon>Nicotiana</taxon>
    </lineage>
</organism>
<reference evidence="1" key="1">
    <citation type="journal article" date="2014" name="Nat. Commun.">
        <title>The tobacco genome sequence and its comparison with those of tomato and potato.</title>
        <authorList>
            <person name="Sierro N."/>
            <person name="Battey J.N."/>
            <person name="Ouadi S."/>
            <person name="Bakaher N."/>
            <person name="Bovet L."/>
            <person name="Willig A."/>
            <person name="Goepfert S."/>
            <person name="Peitsch M.C."/>
            <person name="Ivanov N.V."/>
        </authorList>
    </citation>
    <scope>NUCLEOTIDE SEQUENCE [LARGE SCALE GENOMIC DNA]</scope>
</reference>
<keyword evidence="1" id="KW-1185">Reference proteome</keyword>
<gene>
    <name evidence="2" type="primary">LOC107759665</name>
</gene>
<dbReference type="RefSeq" id="XP_075106945.1">
    <property type="nucleotide sequence ID" value="XM_075250844.1"/>
</dbReference>